<proteinExistence type="inferred from homology"/>
<dbReference type="InterPro" id="IPR012910">
    <property type="entry name" value="Plug_dom"/>
</dbReference>
<reference evidence="16 17" key="1">
    <citation type="submission" date="2020-11" db="EMBL/GenBank/DDBJ databases">
        <title>genome sequence of strain KACC 18849.</title>
        <authorList>
            <person name="Gao J."/>
            <person name="Zhang X."/>
        </authorList>
    </citation>
    <scope>NUCLEOTIDE SEQUENCE [LARGE SCALE GENOMIC DNA]</scope>
    <source>
        <strain evidence="16 17">KACC 18849</strain>
    </source>
</reference>
<keyword evidence="7" id="KW-0406">Ion transport</keyword>
<dbReference type="InterPro" id="IPR036942">
    <property type="entry name" value="Beta-barrel_TonB_sf"/>
</dbReference>
<keyword evidence="10 11" id="KW-0998">Cell outer membrane</keyword>
<evidence type="ECO:0000256" key="9">
    <source>
        <dbReference type="ARBA" id="ARBA00023136"/>
    </source>
</evidence>
<evidence type="ECO:0000256" key="6">
    <source>
        <dbReference type="ARBA" id="ARBA00023004"/>
    </source>
</evidence>
<name>A0ABS0SRT7_9CAUL</name>
<evidence type="ECO:0000256" key="7">
    <source>
        <dbReference type="ARBA" id="ARBA00023065"/>
    </source>
</evidence>
<dbReference type="PANTHER" id="PTHR32552">
    <property type="entry name" value="FERRICHROME IRON RECEPTOR-RELATED"/>
    <property type="match status" value="1"/>
</dbReference>
<evidence type="ECO:0000256" key="8">
    <source>
        <dbReference type="ARBA" id="ARBA00023077"/>
    </source>
</evidence>
<dbReference type="Pfam" id="PF07715">
    <property type="entry name" value="Plug"/>
    <property type="match status" value="1"/>
</dbReference>
<keyword evidence="4" id="KW-0410">Iron transport</keyword>
<evidence type="ECO:0000256" key="1">
    <source>
        <dbReference type="ARBA" id="ARBA00004571"/>
    </source>
</evidence>
<gene>
    <name evidence="16" type="ORF">I4Q42_01125</name>
</gene>
<comment type="subcellular location">
    <subcellularLocation>
        <location evidence="1 11">Cell outer membrane</location>
        <topology evidence="1 11">Multi-pass membrane protein</topology>
    </subcellularLocation>
</comment>
<feature type="domain" description="TonB-dependent receptor-like beta-barrel" evidence="14">
    <location>
        <begin position="780"/>
        <end position="960"/>
    </location>
</feature>
<evidence type="ECO:0000256" key="11">
    <source>
        <dbReference type="PROSITE-ProRule" id="PRU01360"/>
    </source>
</evidence>
<feature type="chain" id="PRO_5047014245" evidence="13">
    <location>
        <begin position="30"/>
        <end position="998"/>
    </location>
</feature>
<evidence type="ECO:0000256" key="13">
    <source>
        <dbReference type="SAM" id="SignalP"/>
    </source>
</evidence>
<dbReference type="Gene3D" id="2.40.170.20">
    <property type="entry name" value="TonB-dependent receptor, beta-barrel domain"/>
    <property type="match status" value="2"/>
</dbReference>
<keyword evidence="8 12" id="KW-0798">TonB box</keyword>
<keyword evidence="13" id="KW-0732">Signal</keyword>
<keyword evidence="5 11" id="KW-0812">Transmembrane</keyword>
<keyword evidence="6" id="KW-0408">Iron</keyword>
<feature type="domain" description="TonB-dependent receptor plug" evidence="15">
    <location>
        <begin position="59"/>
        <end position="167"/>
    </location>
</feature>
<keyword evidence="16" id="KW-0675">Receptor</keyword>
<evidence type="ECO:0000256" key="12">
    <source>
        <dbReference type="RuleBase" id="RU003357"/>
    </source>
</evidence>
<dbReference type="RefSeq" id="WP_198574224.1">
    <property type="nucleotide sequence ID" value="NZ_JADWOX010000001.1"/>
</dbReference>
<dbReference type="EMBL" id="JADWOX010000001">
    <property type="protein sequence ID" value="MBI1682263.1"/>
    <property type="molecule type" value="Genomic_DNA"/>
</dbReference>
<feature type="signal peptide" evidence="13">
    <location>
        <begin position="1"/>
        <end position="29"/>
    </location>
</feature>
<keyword evidence="3 11" id="KW-1134">Transmembrane beta strand</keyword>
<dbReference type="InterPro" id="IPR000531">
    <property type="entry name" value="Beta-barrel_TonB"/>
</dbReference>
<dbReference type="Gene3D" id="2.170.130.10">
    <property type="entry name" value="TonB-dependent receptor, plug domain"/>
    <property type="match status" value="1"/>
</dbReference>
<comment type="similarity">
    <text evidence="11 12">Belongs to the TonB-dependent receptor family.</text>
</comment>
<evidence type="ECO:0000256" key="10">
    <source>
        <dbReference type="ARBA" id="ARBA00023237"/>
    </source>
</evidence>
<protein>
    <submittedName>
        <fullName evidence="16">TonB-dependent receptor</fullName>
    </submittedName>
</protein>
<dbReference type="Pfam" id="PF00593">
    <property type="entry name" value="TonB_dep_Rec_b-barrel"/>
    <property type="match status" value="2"/>
</dbReference>
<dbReference type="SUPFAM" id="SSF56935">
    <property type="entry name" value="Porins"/>
    <property type="match status" value="1"/>
</dbReference>
<dbReference type="InterPro" id="IPR037066">
    <property type="entry name" value="Plug_dom_sf"/>
</dbReference>
<dbReference type="Proteomes" id="UP000639859">
    <property type="component" value="Unassembled WGS sequence"/>
</dbReference>
<evidence type="ECO:0000313" key="17">
    <source>
        <dbReference type="Proteomes" id="UP000639859"/>
    </source>
</evidence>
<keyword evidence="2 11" id="KW-0813">Transport</keyword>
<evidence type="ECO:0000256" key="3">
    <source>
        <dbReference type="ARBA" id="ARBA00022452"/>
    </source>
</evidence>
<organism evidence="16 17">
    <name type="scientific">Caulobacter hibisci</name>
    <dbReference type="NCBI Taxonomy" id="2035993"/>
    <lineage>
        <taxon>Bacteria</taxon>
        <taxon>Pseudomonadati</taxon>
        <taxon>Pseudomonadota</taxon>
        <taxon>Alphaproteobacteria</taxon>
        <taxon>Caulobacterales</taxon>
        <taxon>Caulobacteraceae</taxon>
        <taxon>Caulobacter</taxon>
    </lineage>
</organism>
<keyword evidence="9 11" id="KW-0472">Membrane</keyword>
<feature type="domain" description="TonB-dependent receptor-like beta-barrel" evidence="14">
    <location>
        <begin position="319"/>
        <end position="718"/>
    </location>
</feature>
<comment type="caution">
    <text evidence="16">The sequence shown here is derived from an EMBL/GenBank/DDBJ whole genome shotgun (WGS) entry which is preliminary data.</text>
</comment>
<sequence>MTQTPRLRRLFAMGVSAVALTAAAAPAFAQTPTPVPAKPAQDNVIEELVVTAQKKEEALQDVPIAVSAFSQDSLEVQKIDGGPNLQLAIPNVSFGKSNFTNSFNFQIRGIGSKGVGVSADNGVGVHVNNAPLQASNLFEAEFYDVERVEVLRGPQGTLYGRNATGGVVNIITAKPADQFEAMARAEYGNYGTTKLRGMVNIPIVEEKMALRIAAASVKRDGFVTNTFNNHKVDDRDLWSSRISLQVNPNERLRVNLMWEHFNEDDNRARIGKQLCTKDPGPATVGGVATGTSRRYLTQGCASASLYSEAAYGTVNTSGTLYGVLGNLVGFTSGDLNAGDTVSKDLREIETLFDPIYKSTSDVYQFNFAYDITDSLTFTSLTSLSDGSIYSKQDYFRNISPGTFNSTALTPGGNFTDPQTGTSNTFLTYDISKSTNKQLSQEFRLQSAFDGPINFNVGGIYFDYQGITDYLVISNGLTISALALNFQNTGNPACNPATTANCIGIDTSATPTGQGHNYFDNHTPYHLRATALFGEVYWQANEDLKFTLGLRRTQDKKKSDYYPTPLLTSGYGLNQGTPAAQYSDFKELTGRLGFDYKANLPFTDESLLYAFYSKGYKGGGANPPGAIGLAGTAATYQPEFVNAYEVGAKNTLLGGSLLLNATGFYYDYQGYQISKIVNRTSVNENIDAKVWGVELETLWQPVHNLRLNANVGYLHTKIGDGVSSIDTMNRTQSDAALTLVKAARPTAALGSNCVLTTAGVATIIGAGLGGTLPLACAGPGTSASSYYSNLTNTLLTLATTSGGAGLTAAQAAGVQTILAAAGGPSAGASTLVGALMSQGFTATQATGLVTVALTANTLANGTGLYNYAAGASIDGRAADLSGNELPNSPHWTLSLGAQYTWDLPSGWAATLRGDYYRQSEQYARIYNTEYDRLKSWENVNLTLKIEKPELGLSFDAYVKNLLNDTPITDAYTTDDTSGLFTNVYTLEPRLYGISITKTW</sequence>
<evidence type="ECO:0000313" key="16">
    <source>
        <dbReference type="EMBL" id="MBI1682263.1"/>
    </source>
</evidence>
<keyword evidence="17" id="KW-1185">Reference proteome</keyword>
<evidence type="ECO:0000259" key="15">
    <source>
        <dbReference type="Pfam" id="PF07715"/>
    </source>
</evidence>
<dbReference type="PROSITE" id="PS52016">
    <property type="entry name" value="TONB_DEPENDENT_REC_3"/>
    <property type="match status" value="1"/>
</dbReference>
<evidence type="ECO:0000256" key="4">
    <source>
        <dbReference type="ARBA" id="ARBA00022496"/>
    </source>
</evidence>
<dbReference type="InterPro" id="IPR039426">
    <property type="entry name" value="TonB-dep_rcpt-like"/>
</dbReference>
<dbReference type="PANTHER" id="PTHR32552:SF81">
    <property type="entry name" value="TONB-DEPENDENT OUTER MEMBRANE RECEPTOR"/>
    <property type="match status" value="1"/>
</dbReference>
<evidence type="ECO:0000256" key="2">
    <source>
        <dbReference type="ARBA" id="ARBA00022448"/>
    </source>
</evidence>
<evidence type="ECO:0000259" key="14">
    <source>
        <dbReference type="Pfam" id="PF00593"/>
    </source>
</evidence>
<accession>A0ABS0SRT7</accession>
<evidence type="ECO:0000256" key="5">
    <source>
        <dbReference type="ARBA" id="ARBA00022692"/>
    </source>
</evidence>